<dbReference type="Proteomes" id="UP000293360">
    <property type="component" value="Unassembled WGS sequence"/>
</dbReference>
<dbReference type="PANTHER" id="PTHR15503">
    <property type="entry name" value="LDOC1 RELATED"/>
    <property type="match status" value="1"/>
</dbReference>
<keyword evidence="5" id="KW-1185">Reference proteome</keyword>
<feature type="domain" description="CCHC-type" evidence="3">
    <location>
        <begin position="349"/>
        <end position="364"/>
    </location>
</feature>
<feature type="region of interest" description="Disordered" evidence="2">
    <location>
        <begin position="304"/>
        <end position="342"/>
    </location>
</feature>
<name>A0A4Q4TPT3_9PEZI</name>
<dbReference type="AlphaFoldDB" id="A0A4Q4TPT3"/>
<feature type="compositionally biased region" description="Basic and acidic residues" evidence="2">
    <location>
        <begin position="383"/>
        <end position="400"/>
    </location>
</feature>
<dbReference type="SMART" id="SM00343">
    <property type="entry name" value="ZnF_C2HC"/>
    <property type="match status" value="1"/>
</dbReference>
<evidence type="ECO:0000313" key="5">
    <source>
        <dbReference type="Proteomes" id="UP000293360"/>
    </source>
</evidence>
<keyword evidence="1" id="KW-0863">Zinc-finger</keyword>
<dbReference type="EMBL" id="QJNU01000041">
    <property type="protein sequence ID" value="RYP09285.1"/>
    <property type="molecule type" value="Genomic_DNA"/>
</dbReference>
<evidence type="ECO:0000256" key="1">
    <source>
        <dbReference type="PROSITE-ProRule" id="PRU00047"/>
    </source>
</evidence>
<dbReference type="GO" id="GO:0008270">
    <property type="term" value="F:zinc ion binding"/>
    <property type="evidence" value="ECO:0007669"/>
    <property type="project" value="UniProtKB-KW"/>
</dbReference>
<dbReference type="InterPro" id="IPR005162">
    <property type="entry name" value="Retrotrans_gag_dom"/>
</dbReference>
<feature type="compositionally biased region" description="Basic and acidic residues" evidence="2">
    <location>
        <begin position="48"/>
        <end position="79"/>
    </location>
</feature>
<feature type="region of interest" description="Disordered" evidence="2">
    <location>
        <begin position="1"/>
        <end position="107"/>
    </location>
</feature>
<gene>
    <name evidence="4" type="ORF">DL764_001332</name>
</gene>
<feature type="compositionally biased region" description="Basic and acidic residues" evidence="2">
    <location>
        <begin position="304"/>
        <end position="318"/>
    </location>
</feature>
<dbReference type="PROSITE" id="PS50158">
    <property type="entry name" value="ZF_CCHC"/>
    <property type="match status" value="1"/>
</dbReference>
<dbReference type="OrthoDB" id="4778172at2759"/>
<dbReference type="Pfam" id="PF00098">
    <property type="entry name" value="zf-CCHC"/>
    <property type="match status" value="1"/>
</dbReference>
<protein>
    <recommendedName>
        <fullName evidence="3">CCHC-type domain-containing protein</fullName>
    </recommendedName>
</protein>
<feature type="region of interest" description="Disordered" evidence="2">
    <location>
        <begin position="359"/>
        <end position="401"/>
    </location>
</feature>
<dbReference type="Pfam" id="PF03732">
    <property type="entry name" value="Retrotrans_gag"/>
    <property type="match status" value="1"/>
</dbReference>
<keyword evidence="1" id="KW-0862">Zinc</keyword>
<sequence length="481" mass="55085">MPPTTRGKGEPSSSQTQQPTPAPKDIIKVQGDSEEEKEPVVQEPQGPKGKERELSPEKKMEILLRRIQALERDRKEKPPPPRKSMAQPTRGMEERTPAPPLFGPNRYRETTIPPPSYHGMPEIKGYKPITPKPYDGNTDVEGFLVQARTHLKFYQSSLTEDYQKVMAISQLLAGRVLLWFEPIMKDYLENYPEESSDTTNYIFSDYRYFEDRMRAMFGDPDKEQHAVKQLHLLHQTKSAAEYTTEFNRLAAISNLPESALFYPFYDSLKPQVKDEMYMVPKTGSFEEYTDKAIIADRRTFDRYLEKKGTNRRNDDKGSNSRTKKDKGKPQKEASTASKEPQKNKSNIECFNCGKKGHFKSECRSPAKRNSKKGGIPQPQKKARAAEQETDSKAEEEKKEVSSISFQPEFTIAITIQIQNDIPEYKDCPICQDSKARACKYHPGQTASRIAIKLRCSYHLDTSQCEMYDKNGQFRPDASNHG</sequence>
<dbReference type="SUPFAM" id="SSF57756">
    <property type="entry name" value="Retrovirus zinc finger-like domains"/>
    <property type="match status" value="1"/>
</dbReference>
<dbReference type="InterPro" id="IPR001878">
    <property type="entry name" value="Znf_CCHC"/>
</dbReference>
<dbReference type="InterPro" id="IPR032567">
    <property type="entry name" value="RTL1-rel"/>
</dbReference>
<proteinExistence type="predicted"/>
<comment type="caution">
    <text evidence="4">The sequence shown here is derived from an EMBL/GenBank/DDBJ whole genome shotgun (WGS) entry which is preliminary data.</text>
</comment>
<reference evidence="4 5" key="1">
    <citation type="submission" date="2018-06" db="EMBL/GenBank/DDBJ databases">
        <title>Complete Genomes of Monosporascus.</title>
        <authorList>
            <person name="Robinson A.J."/>
            <person name="Natvig D.O."/>
        </authorList>
    </citation>
    <scope>NUCLEOTIDE SEQUENCE [LARGE SCALE GENOMIC DNA]</scope>
    <source>
        <strain evidence="4 5">CBS 110550</strain>
    </source>
</reference>
<accession>A0A4Q4TPT3</accession>
<feature type="compositionally biased region" description="Polar residues" evidence="2">
    <location>
        <begin position="332"/>
        <end position="342"/>
    </location>
</feature>
<evidence type="ECO:0000256" key="2">
    <source>
        <dbReference type="SAM" id="MobiDB-lite"/>
    </source>
</evidence>
<dbReference type="Gene3D" id="4.10.60.10">
    <property type="entry name" value="Zinc finger, CCHC-type"/>
    <property type="match status" value="1"/>
</dbReference>
<evidence type="ECO:0000259" key="3">
    <source>
        <dbReference type="PROSITE" id="PS50158"/>
    </source>
</evidence>
<dbReference type="GO" id="GO:0003676">
    <property type="term" value="F:nucleic acid binding"/>
    <property type="evidence" value="ECO:0007669"/>
    <property type="project" value="InterPro"/>
</dbReference>
<dbReference type="InterPro" id="IPR036875">
    <property type="entry name" value="Znf_CCHC_sf"/>
</dbReference>
<organism evidence="4 5">
    <name type="scientific">Monosporascus ibericus</name>
    <dbReference type="NCBI Taxonomy" id="155417"/>
    <lineage>
        <taxon>Eukaryota</taxon>
        <taxon>Fungi</taxon>
        <taxon>Dikarya</taxon>
        <taxon>Ascomycota</taxon>
        <taxon>Pezizomycotina</taxon>
        <taxon>Sordariomycetes</taxon>
        <taxon>Xylariomycetidae</taxon>
        <taxon>Xylariales</taxon>
        <taxon>Xylariales incertae sedis</taxon>
        <taxon>Monosporascus</taxon>
    </lineage>
</organism>
<keyword evidence="1" id="KW-0479">Metal-binding</keyword>
<dbReference type="PANTHER" id="PTHR15503:SF22">
    <property type="entry name" value="TRANSPOSON TY3-I GAG POLYPROTEIN"/>
    <property type="match status" value="1"/>
</dbReference>
<evidence type="ECO:0000313" key="4">
    <source>
        <dbReference type="EMBL" id="RYP09285.1"/>
    </source>
</evidence>
<dbReference type="STRING" id="155417.A0A4Q4TPT3"/>